<evidence type="ECO:0000313" key="2">
    <source>
        <dbReference type="EMBL" id="SCL24448.1"/>
    </source>
</evidence>
<protein>
    <recommendedName>
        <fullName evidence="4">Phosphatase</fullName>
    </recommendedName>
</protein>
<organism evidence="2 3">
    <name type="scientific">Micromonospora nigra</name>
    <dbReference type="NCBI Taxonomy" id="145857"/>
    <lineage>
        <taxon>Bacteria</taxon>
        <taxon>Bacillati</taxon>
        <taxon>Actinomycetota</taxon>
        <taxon>Actinomycetes</taxon>
        <taxon>Micromonosporales</taxon>
        <taxon>Micromonosporaceae</taxon>
        <taxon>Micromonospora</taxon>
    </lineage>
</organism>
<proteinExistence type="predicted"/>
<accession>A0A1C6S4M3</accession>
<feature type="region of interest" description="Disordered" evidence="1">
    <location>
        <begin position="94"/>
        <end position="113"/>
    </location>
</feature>
<dbReference type="InterPro" id="IPR008557">
    <property type="entry name" value="PhoX"/>
</dbReference>
<feature type="region of interest" description="Disordered" evidence="1">
    <location>
        <begin position="526"/>
        <end position="546"/>
    </location>
</feature>
<dbReference type="EMBL" id="FMHT01000003">
    <property type="protein sequence ID" value="SCL24448.1"/>
    <property type="molecule type" value="Genomic_DNA"/>
</dbReference>
<reference evidence="2 3" key="1">
    <citation type="submission" date="2016-06" db="EMBL/GenBank/DDBJ databases">
        <authorList>
            <person name="Kjaerup R.B."/>
            <person name="Dalgaard T.S."/>
            <person name="Juul-Madsen H.R."/>
        </authorList>
    </citation>
    <scope>NUCLEOTIDE SEQUENCE [LARGE SCALE GENOMIC DNA]</scope>
    <source>
        <strain evidence="2 3">DSM 43818</strain>
    </source>
</reference>
<keyword evidence="3" id="KW-1185">Reference proteome</keyword>
<dbReference type="PANTHER" id="PTHR35399">
    <property type="entry name" value="SLR8030 PROTEIN"/>
    <property type="match status" value="1"/>
</dbReference>
<dbReference type="STRING" id="145857.GA0070616_2918"/>
<dbReference type="Pfam" id="PF05787">
    <property type="entry name" value="PhoX"/>
    <property type="match status" value="1"/>
</dbReference>
<dbReference type="Proteomes" id="UP000199699">
    <property type="component" value="Unassembled WGS sequence"/>
</dbReference>
<feature type="compositionally biased region" description="Polar residues" evidence="1">
    <location>
        <begin position="526"/>
        <end position="536"/>
    </location>
</feature>
<dbReference type="SUPFAM" id="SSF101898">
    <property type="entry name" value="NHL repeat"/>
    <property type="match status" value="1"/>
</dbReference>
<sequence>MSDRPRLLPLLGTTRHGSRDAMTCLYRCGNACDHPVPNTSDNAYFGDVVNAEVTRRGVVRAGAVGAMVLGFGGAAAGALAGAAPAAAAPATPVAPEAARRAPGRPDVGTGALDFKPIPPNTLDTFVVPNGYDHAVVIRWGDPVLPGAPEFDLHGQSAAAQSKQFGYNNDFVAALPLDRQGRRGLLVVNHEYTNEDLMFPGYTTPDAMTVEQLRVAMAAHGMSVVEIERVGGTGQWRPVERGRRPYNRRVTAHTTKFELTGPAAGSAWLRTAADPRGRVVVGTLNNCAGGVTPWGTVLSGEENFNQYFVGGDAAPAELKPRLARYGINTTARYPGGSRKWERADERFDLAKHPNEAHRFGWIVEIDPYDPDSRPRKHTAMGRFKHEGANVHVARDGHVVAYMGDDERFDYLYKFVSDKKFMKGNSWIARRHNLTLLESGTLYVAQFDQTSADEIDGSGKLPSDGAFDGRGRWIKLVRGNRSYVDGMTADEVLVFTRLAADKVGATKMDRPEEVEVSPATGKVYVALTNNSSRGTGSNPKPDEMNPRTANRHGQIAELVEDRGDNTAETFTWSLPIVCGDPADPSTYYAGYDKSKVSPISCPDNLMFDATGNLWISTDGNALGSNDGLFATAIEGPEKGHLKQFLTVPVGAETCGPFVTDDNRSLFVAVQHPGELTGATVENPASTWPDGDYAKPGVVVTWRLDGGPIGS</sequence>
<dbReference type="OrthoDB" id="9801383at2"/>
<gene>
    <name evidence="2" type="ORF">GA0070616_2918</name>
</gene>
<dbReference type="RefSeq" id="WP_091082013.1">
    <property type="nucleotide sequence ID" value="NZ_FMHT01000003.1"/>
</dbReference>
<dbReference type="InterPro" id="IPR006311">
    <property type="entry name" value="TAT_signal"/>
</dbReference>
<dbReference type="PANTHER" id="PTHR35399:SF2">
    <property type="entry name" value="DUF839 DOMAIN-CONTAINING PROTEIN"/>
    <property type="match status" value="1"/>
</dbReference>
<name>A0A1C6S4M3_9ACTN</name>
<dbReference type="PROSITE" id="PS51318">
    <property type="entry name" value="TAT"/>
    <property type="match status" value="1"/>
</dbReference>
<evidence type="ECO:0000256" key="1">
    <source>
        <dbReference type="SAM" id="MobiDB-lite"/>
    </source>
</evidence>
<evidence type="ECO:0008006" key="4">
    <source>
        <dbReference type="Google" id="ProtNLM"/>
    </source>
</evidence>
<dbReference type="AlphaFoldDB" id="A0A1C6S4M3"/>
<evidence type="ECO:0000313" key="3">
    <source>
        <dbReference type="Proteomes" id="UP000199699"/>
    </source>
</evidence>